<reference evidence="2 3" key="1">
    <citation type="journal article" date="2016" name="Nat. Commun.">
        <title>Thousands of microbial genomes shed light on interconnected biogeochemical processes in an aquifer system.</title>
        <authorList>
            <person name="Anantharaman K."/>
            <person name="Brown C.T."/>
            <person name="Hug L.A."/>
            <person name="Sharon I."/>
            <person name="Castelle C.J."/>
            <person name="Probst A.J."/>
            <person name="Thomas B.C."/>
            <person name="Singh A."/>
            <person name="Wilkins M.J."/>
            <person name="Karaoz U."/>
            <person name="Brodie E.L."/>
            <person name="Williams K.H."/>
            <person name="Hubbard S.S."/>
            <person name="Banfield J.F."/>
        </authorList>
    </citation>
    <scope>NUCLEOTIDE SEQUENCE [LARGE SCALE GENOMIC DNA]</scope>
</reference>
<name>A0A1F7XCB5_9BACT</name>
<dbReference type="Pfam" id="PF18894">
    <property type="entry name" value="PhageMetallopep"/>
    <property type="match status" value="1"/>
</dbReference>
<dbReference type="Proteomes" id="UP000177053">
    <property type="component" value="Unassembled WGS sequence"/>
</dbReference>
<protein>
    <recommendedName>
        <fullName evidence="1">Putative phage metallopeptidase domain-containing protein</fullName>
    </recommendedName>
</protein>
<evidence type="ECO:0000313" key="3">
    <source>
        <dbReference type="Proteomes" id="UP000177053"/>
    </source>
</evidence>
<accession>A0A1F7XCB5</accession>
<dbReference type="InterPro" id="IPR043998">
    <property type="entry name" value="Put_Metallopep"/>
</dbReference>
<gene>
    <name evidence="2" type="ORF">A2Z22_04570</name>
</gene>
<dbReference type="EMBL" id="MGFS01000001">
    <property type="protein sequence ID" value="OGM12419.1"/>
    <property type="molecule type" value="Genomic_DNA"/>
</dbReference>
<sequence length="139" mass="16692">MRKKKKWNRVDWREAPEIKLRVKKLIKSLQLDWLPTNRIFCMRSSNSSSRAYARIWGLSRVWQMALEIKPAYIIEVLSNRFDKLSKKEQDKVLLHELVHIPKNFSGSLMPHVRRKGERNFEKRVRELFHIYLKYAGKAG</sequence>
<dbReference type="AlphaFoldDB" id="A0A1F7XCB5"/>
<comment type="caution">
    <text evidence="2">The sequence shown here is derived from an EMBL/GenBank/DDBJ whole genome shotgun (WGS) entry which is preliminary data.</text>
</comment>
<evidence type="ECO:0000259" key="1">
    <source>
        <dbReference type="Pfam" id="PF18894"/>
    </source>
</evidence>
<proteinExistence type="predicted"/>
<organism evidence="2 3">
    <name type="scientific">Candidatus Woesebacteria bacterium RBG_16_34_12</name>
    <dbReference type="NCBI Taxonomy" id="1802480"/>
    <lineage>
        <taxon>Bacteria</taxon>
        <taxon>Candidatus Woeseibacteriota</taxon>
    </lineage>
</organism>
<evidence type="ECO:0000313" key="2">
    <source>
        <dbReference type="EMBL" id="OGM12419.1"/>
    </source>
</evidence>
<feature type="domain" description="Putative phage metallopeptidase" evidence="1">
    <location>
        <begin position="11"/>
        <end position="121"/>
    </location>
</feature>